<reference evidence="1 2" key="1">
    <citation type="submission" date="2022-12" db="EMBL/GenBank/DDBJ databases">
        <title>Genomic features and morphological characterization of a novel Knufia sp. strain isolated from spacecraft assembly facility.</title>
        <authorList>
            <person name="Teixeira M."/>
            <person name="Chander A.M."/>
            <person name="Stajich J.E."/>
            <person name="Venkateswaran K."/>
        </authorList>
    </citation>
    <scope>NUCLEOTIDE SEQUENCE [LARGE SCALE GENOMIC DNA]</scope>
    <source>
        <strain evidence="1 2">FJI-L2-BK-P2</strain>
    </source>
</reference>
<dbReference type="EMBL" id="JAKLMC020000005">
    <property type="protein sequence ID" value="KAK5956444.1"/>
    <property type="molecule type" value="Genomic_DNA"/>
</dbReference>
<keyword evidence="2" id="KW-1185">Reference proteome</keyword>
<protein>
    <submittedName>
        <fullName evidence="1">Uncharacterized protein</fullName>
    </submittedName>
</protein>
<gene>
    <name evidence="1" type="ORF">OHC33_003021</name>
</gene>
<dbReference type="Gene3D" id="1.10.1520.10">
    <property type="entry name" value="Ribonuclease III domain"/>
    <property type="match status" value="1"/>
</dbReference>
<dbReference type="InterPro" id="IPR036389">
    <property type="entry name" value="RNase_III_sf"/>
</dbReference>
<dbReference type="AlphaFoldDB" id="A0AAN8EI62"/>
<comment type="caution">
    <text evidence="1">The sequence shown here is derived from an EMBL/GenBank/DDBJ whole genome shotgun (WGS) entry which is preliminary data.</text>
</comment>
<dbReference type="SUPFAM" id="SSF69065">
    <property type="entry name" value="RNase III domain-like"/>
    <property type="match status" value="1"/>
</dbReference>
<dbReference type="GO" id="GO:0006396">
    <property type="term" value="P:RNA processing"/>
    <property type="evidence" value="ECO:0007669"/>
    <property type="project" value="InterPro"/>
</dbReference>
<accession>A0AAN8EI62</accession>
<name>A0AAN8EI62_9EURO</name>
<organism evidence="1 2">
    <name type="scientific">Knufia fluminis</name>
    <dbReference type="NCBI Taxonomy" id="191047"/>
    <lineage>
        <taxon>Eukaryota</taxon>
        <taxon>Fungi</taxon>
        <taxon>Dikarya</taxon>
        <taxon>Ascomycota</taxon>
        <taxon>Pezizomycotina</taxon>
        <taxon>Eurotiomycetes</taxon>
        <taxon>Chaetothyriomycetidae</taxon>
        <taxon>Chaetothyriales</taxon>
        <taxon>Trichomeriaceae</taxon>
        <taxon>Knufia</taxon>
    </lineage>
</organism>
<dbReference type="Proteomes" id="UP001316803">
    <property type="component" value="Unassembled WGS sequence"/>
</dbReference>
<evidence type="ECO:0000313" key="1">
    <source>
        <dbReference type="EMBL" id="KAK5956444.1"/>
    </source>
</evidence>
<sequence length="122" mass="13689">MPALHTFSAKKHEILADCETKLGYTFVDKQHCFAALNATGFRLRWSTDTPPATKNDRLAILGDIMLDTNLARKWFNNTTYDKVFGLHVKDSKTVFARAPGDPYASQTILPWALMVVPSQSMV</sequence>
<dbReference type="GO" id="GO:0004525">
    <property type="term" value="F:ribonuclease III activity"/>
    <property type="evidence" value="ECO:0007669"/>
    <property type="project" value="InterPro"/>
</dbReference>
<evidence type="ECO:0000313" key="2">
    <source>
        <dbReference type="Proteomes" id="UP001316803"/>
    </source>
</evidence>
<proteinExistence type="predicted"/>